<dbReference type="Proteomes" id="UP000559256">
    <property type="component" value="Unassembled WGS sequence"/>
</dbReference>
<name>A0A8H5FUN1_9AGAR</name>
<dbReference type="Gene3D" id="3.50.50.60">
    <property type="entry name" value="FAD/NAD(P)-binding domain"/>
    <property type="match status" value="1"/>
</dbReference>
<dbReference type="OrthoDB" id="269227at2759"/>
<evidence type="ECO:0000313" key="2">
    <source>
        <dbReference type="EMBL" id="KAF5350395.1"/>
    </source>
</evidence>
<accession>A0A8H5FUN1</accession>
<reference evidence="2 3" key="1">
    <citation type="journal article" date="2020" name="ISME J.">
        <title>Uncovering the hidden diversity of litter-decomposition mechanisms in mushroom-forming fungi.</title>
        <authorList>
            <person name="Floudas D."/>
            <person name="Bentzer J."/>
            <person name="Ahren D."/>
            <person name="Johansson T."/>
            <person name="Persson P."/>
            <person name="Tunlid A."/>
        </authorList>
    </citation>
    <scope>NUCLEOTIDE SEQUENCE [LARGE SCALE GENOMIC DNA]</scope>
    <source>
        <strain evidence="2 3">CBS 291.85</strain>
    </source>
</reference>
<dbReference type="InterPro" id="IPR036188">
    <property type="entry name" value="FAD/NAD-bd_sf"/>
</dbReference>
<evidence type="ECO:0000313" key="3">
    <source>
        <dbReference type="Proteomes" id="UP000559256"/>
    </source>
</evidence>
<dbReference type="EMBL" id="JAACJM010000074">
    <property type="protein sequence ID" value="KAF5350395.1"/>
    <property type="molecule type" value="Genomic_DNA"/>
</dbReference>
<dbReference type="SUPFAM" id="SSF51905">
    <property type="entry name" value="FAD/NAD(P)-binding domain"/>
    <property type="match status" value="1"/>
</dbReference>
<gene>
    <name evidence="2" type="ORF">D9758_012436</name>
</gene>
<proteinExistence type="predicted"/>
<keyword evidence="3" id="KW-1185">Reference proteome</keyword>
<feature type="signal peptide" evidence="1">
    <location>
        <begin position="1"/>
        <end position="21"/>
    </location>
</feature>
<organism evidence="2 3">
    <name type="scientific">Tetrapyrgos nigripes</name>
    <dbReference type="NCBI Taxonomy" id="182062"/>
    <lineage>
        <taxon>Eukaryota</taxon>
        <taxon>Fungi</taxon>
        <taxon>Dikarya</taxon>
        <taxon>Basidiomycota</taxon>
        <taxon>Agaricomycotina</taxon>
        <taxon>Agaricomycetes</taxon>
        <taxon>Agaricomycetidae</taxon>
        <taxon>Agaricales</taxon>
        <taxon>Marasmiineae</taxon>
        <taxon>Marasmiaceae</taxon>
        <taxon>Tetrapyrgos</taxon>
    </lineage>
</organism>
<evidence type="ECO:0000256" key="1">
    <source>
        <dbReference type="SAM" id="SignalP"/>
    </source>
</evidence>
<dbReference type="AlphaFoldDB" id="A0A8H5FUN1"/>
<keyword evidence="1" id="KW-0732">Signal</keyword>
<protein>
    <submittedName>
        <fullName evidence="2">Uncharacterized protein</fullName>
    </submittedName>
</protein>
<feature type="chain" id="PRO_5034801193" evidence="1">
    <location>
        <begin position="22"/>
        <end position="164"/>
    </location>
</feature>
<comment type="caution">
    <text evidence="2">The sequence shown here is derived from an EMBL/GenBank/DDBJ whole genome shotgun (WGS) entry which is preliminary data.</text>
</comment>
<sequence>MQFCTLVLVSALLPFLSTGYASIVEHVDDLPTQEFDFVVIGSQHVGIGSCDKNDLNTKVPSFFGQDMGSPLDWNFTANLGLAMDNCMGTVVRGFVLGGSSAISGIVYTRGSSNDWDCYADLTAIPDGLGTAFNSTSKRTRALLNLQTSTTYLGSSTQQYMVSMA</sequence>